<comment type="caution">
    <text evidence="3">The sequence shown here is derived from an EMBL/GenBank/DDBJ whole genome shotgun (WGS) entry which is preliminary data.</text>
</comment>
<name>A0A2B7Z0B7_POLH7</name>
<proteinExistence type="predicted"/>
<dbReference type="AlphaFoldDB" id="A0A2B7Z0B7"/>
<accession>A0A2B7Z0B7</accession>
<organism evidence="3 4">
    <name type="scientific">Polytolypa hystricis (strain UAMH7299)</name>
    <dbReference type="NCBI Taxonomy" id="1447883"/>
    <lineage>
        <taxon>Eukaryota</taxon>
        <taxon>Fungi</taxon>
        <taxon>Dikarya</taxon>
        <taxon>Ascomycota</taxon>
        <taxon>Pezizomycotina</taxon>
        <taxon>Eurotiomycetes</taxon>
        <taxon>Eurotiomycetidae</taxon>
        <taxon>Onygenales</taxon>
        <taxon>Onygenales incertae sedis</taxon>
        <taxon>Polytolypa</taxon>
    </lineage>
</organism>
<evidence type="ECO:0000313" key="3">
    <source>
        <dbReference type="EMBL" id="PGH26761.1"/>
    </source>
</evidence>
<feature type="region of interest" description="Disordered" evidence="1">
    <location>
        <begin position="1"/>
        <end position="61"/>
    </location>
</feature>
<dbReference type="OrthoDB" id="2290255at2759"/>
<dbReference type="PANTHER" id="PTHR39477:SF1">
    <property type="entry name" value="BETA-FLANKING PROTEIN"/>
    <property type="match status" value="1"/>
</dbReference>
<feature type="compositionally biased region" description="Basic and acidic residues" evidence="1">
    <location>
        <begin position="69"/>
        <end position="78"/>
    </location>
</feature>
<evidence type="ECO:0000259" key="2">
    <source>
        <dbReference type="Pfam" id="PF24845"/>
    </source>
</evidence>
<evidence type="ECO:0000313" key="4">
    <source>
        <dbReference type="Proteomes" id="UP000224634"/>
    </source>
</evidence>
<feature type="compositionally biased region" description="Polar residues" evidence="1">
    <location>
        <begin position="24"/>
        <end position="36"/>
    </location>
</feature>
<dbReference type="Proteomes" id="UP000224634">
    <property type="component" value="Unassembled WGS sequence"/>
</dbReference>
<feature type="region of interest" description="Disordered" evidence="1">
    <location>
        <begin position="69"/>
        <end position="88"/>
    </location>
</feature>
<sequence>MSGYTPPSNPAQYGGGGSHGANYYDSSIDFTTSDPSSHPAVQHAKYDNDGDDGNNASLFGQAIKFLGEQKGKFGRNDKDNDDDDDIDEGKIVGAHQALYNSGGQQQQQGQQGQGNQQYDADALGGGAAVQALKMFLSGDGKEQGGGGGQGGGDDQNKFIGLAMAQAGKMWDKQNQTGNVKTDKQSAINSAAKMALKMYMKGGKQGGSHGLSGGGGGGGGLGGLVSLAGRLGGSSGGGGGGGGGGGAAGLMNLAGKFLK</sequence>
<dbReference type="EMBL" id="PDNA01000013">
    <property type="protein sequence ID" value="PGH26761.1"/>
    <property type="molecule type" value="Genomic_DNA"/>
</dbReference>
<feature type="compositionally biased region" description="Low complexity" evidence="1">
    <location>
        <begin position="102"/>
        <end position="117"/>
    </location>
</feature>
<dbReference type="Pfam" id="PF24845">
    <property type="entry name" value="DUF7721"/>
    <property type="match status" value="1"/>
</dbReference>
<dbReference type="InterPro" id="IPR056138">
    <property type="entry name" value="DUF7721"/>
</dbReference>
<dbReference type="STRING" id="1447883.A0A2B7Z0B7"/>
<gene>
    <name evidence="3" type="ORF">AJ80_01525</name>
</gene>
<feature type="region of interest" description="Disordered" evidence="1">
    <location>
        <begin position="101"/>
        <end position="120"/>
    </location>
</feature>
<evidence type="ECO:0000256" key="1">
    <source>
        <dbReference type="SAM" id="MobiDB-lite"/>
    </source>
</evidence>
<feature type="domain" description="DUF7721" evidence="2">
    <location>
        <begin position="39"/>
        <end position="140"/>
    </location>
</feature>
<reference evidence="3 4" key="1">
    <citation type="submission" date="2017-10" db="EMBL/GenBank/DDBJ databases">
        <title>Comparative genomics in systemic dimorphic fungi from Ajellomycetaceae.</title>
        <authorList>
            <person name="Munoz J.F."/>
            <person name="Mcewen J.G."/>
            <person name="Clay O.K."/>
            <person name="Cuomo C.A."/>
        </authorList>
    </citation>
    <scope>NUCLEOTIDE SEQUENCE [LARGE SCALE GENOMIC DNA]</scope>
    <source>
        <strain evidence="3 4">UAMH7299</strain>
    </source>
</reference>
<protein>
    <recommendedName>
        <fullName evidence="2">DUF7721 domain-containing protein</fullName>
    </recommendedName>
</protein>
<dbReference type="PANTHER" id="PTHR39477">
    <property type="entry name" value="CHROMOSOME 8, WHOLE GENOME SHOTGUN SEQUENCE"/>
    <property type="match status" value="1"/>
</dbReference>
<keyword evidence="4" id="KW-1185">Reference proteome</keyword>